<proteinExistence type="predicted"/>
<dbReference type="AlphaFoldDB" id="A0AAV9ZD02"/>
<feature type="region of interest" description="Disordered" evidence="1">
    <location>
        <begin position="1"/>
        <end position="44"/>
    </location>
</feature>
<keyword evidence="3" id="KW-1185">Reference proteome</keyword>
<gene>
    <name evidence="2" type="ORF">R3P38DRAFT_3470632</name>
</gene>
<sequence length="246" mass="26993">MRRLTPSVCLRPPGSKPAGKQVQTQRTAATIASSKSNWNGASASFNSPQTDLILRSAPPAVLSNSGPVVDSGLNRLPESPRTIRRRPDINVALNPMISRMIKRVENVDVRPRRHRTLRPLHFYGLSPPPPLTYPPPPARSLPGSQRHRDSPSHTPSTTLGLRRPHAPPQRAPHSHLAPSSPAPRHPPPPAAVPTLTYAYTYTYTSSPDACVPRKLRPARHGPRDRQKAGDALRNPAFPVYRECSIT</sequence>
<evidence type="ECO:0000256" key="1">
    <source>
        <dbReference type="SAM" id="MobiDB-lite"/>
    </source>
</evidence>
<feature type="region of interest" description="Disordered" evidence="1">
    <location>
        <begin position="120"/>
        <end position="193"/>
    </location>
</feature>
<feature type="compositionally biased region" description="Basic and acidic residues" evidence="1">
    <location>
        <begin position="221"/>
        <end position="230"/>
    </location>
</feature>
<name>A0AAV9ZD02_9AGAR</name>
<organism evidence="2 3">
    <name type="scientific">Favolaschia claudopus</name>
    <dbReference type="NCBI Taxonomy" id="2862362"/>
    <lineage>
        <taxon>Eukaryota</taxon>
        <taxon>Fungi</taxon>
        <taxon>Dikarya</taxon>
        <taxon>Basidiomycota</taxon>
        <taxon>Agaricomycotina</taxon>
        <taxon>Agaricomycetes</taxon>
        <taxon>Agaricomycetidae</taxon>
        <taxon>Agaricales</taxon>
        <taxon>Marasmiineae</taxon>
        <taxon>Mycenaceae</taxon>
        <taxon>Favolaschia</taxon>
    </lineage>
</organism>
<dbReference type="EMBL" id="JAWWNJ010000162">
    <property type="protein sequence ID" value="KAK6978041.1"/>
    <property type="molecule type" value="Genomic_DNA"/>
</dbReference>
<feature type="region of interest" description="Disordered" evidence="1">
    <location>
        <begin position="210"/>
        <end position="233"/>
    </location>
</feature>
<evidence type="ECO:0000313" key="2">
    <source>
        <dbReference type="EMBL" id="KAK6978041.1"/>
    </source>
</evidence>
<comment type="caution">
    <text evidence="2">The sequence shown here is derived from an EMBL/GenBank/DDBJ whole genome shotgun (WGS) entry which is preliminary data.</text>
</comment>
<feature type="compositionally biased region" description="Pro residues" evidence="1">
    <location>
        <begin position="180"/>
        <end position="191"/>
    </location>
</feature>
<reference evidence="2 3" key="1">
    <citation type="journal article" date="2024" name="J Genomics">
        <title>Draft genome sequencing and assembly of Favolaschia claudopus CIRM-BRFM 2984 isolated from oak limbs.</title>
        <authorList>
            <person name="Navarro D."/>
            <person name="Drula E."/>
            <person name="Chaduli D."/>
            <person name="Cazenave R."/>
            <person name="Ahrendt S."/>
            <person name="Wang J."/>
            <person name="Lipzen A."/>
            <person name="Daum C."/>
            <person name="Barry K."/>
            <person name="Grigoriev I.V."/>
            <person name="Favel A."/>
            <person name="Rosso M.N."/>
            <person name="Martin F."/>
        </authorList>
    </citation>
    <scope>NUCLEOTIDE SEQUENCE [LARGE SCALE GENOMIC DNA]</scope>
    <source>
        <strain evidence="2 3">CIRM-BRFM 2984</strain>
    </source>
</reference>
<protein>
    <submittedName>
        <fullName evidence="2">Uncharacterized protein</fullName>
    </submittedName>
</protein>
<feature type="compositionally biased region" description="Pro residues" evidence="1">
    <location>
        <begin position="126"/>
        <end position="139"/>
    </location>
</feature>
<evidence type="ECO:0000313" key="3">
    <source>
        <dbReference type="Proteomes" id="UP001362999"/>
    </source>
</evidence>
<feature type="compositionally biased region" description="Polar residues" evidence="1">
    <location>
        <begin position="21"/>
        <end position="44"/>
    </location>
</feature>
<dbReference type="Proteomes" id="UP001362999">
    <property type="component" value="Unassembled WGS sequence"/>
</dbReference>
<accession>A0AAV9ZD02</accession>